<dbReference type="InterPro" id="IPR039678">
    <property type="entry name" value="CTNNBL1"/>
</dbReference>
<keyword evidence="5" id="KW-0539">Nucleus</keyword>
<dbReference type="InterPro" id="IPR016024">
    <property type="entry name" value="ARM-type_fold"/>
</dbReference>
<evidence type="ECO:0000259" key="7">
    <source>
        <dbReference type="SMART" id="SM01156"/>
    </source>
</evidence>
<dbReference type="PANTHER" id="PTHR14978:SF0">
    <property type="entry name" value="BETA-CATENIN-LIKE PROTEIN 1"/>
    <property type="match status" value="1"/>
</dbReference>
<reference evidence="8" key="4">
    <citation type="submission" date="2025-09" db="UniProtKB">
        <authorList>
            <consortium name="Ensembl"/>
        </authorList>
    </citation>
    <scope>IDENTIFICATION</scope>
</reference>
<dbReference type="Ensembl" id="ENSACLT00000021848.2">
    <property type="protein sequence ID" value="ENSACLP00000021358.2"/>
    <property type="gene ID" value="ENSACLG00000014515.2"/>
</dbReference>
<dbReference type="Pfam" id="PF08216">
    <property type="entry name" value="CTNNBL"/>
    <property type="match status" value="1"/>
</dbReference>
<dbReference type="Proteomes" id="UP000265100">
    <property type="component" value="Chromosome 20"/>
</dbReference>
<evidence type="ECO:0000256" key="1">
    <source>
        <dbReference type="ARBA" id="ARBA00004123"/>
    </source>
</evidence>
<evidence type="ECO:0000256" key="4">
    <source>
        <dbReference type="ARBA" id="ARBA00023054"/>
    </source>
</evidence>
<dbReference type="SUPFAM" id="SSF48371">
    <property type="entry name" value="ARM repeat"/>
    <property type="match status" value="1"/>
</dbReference>
<dbReference type="STRING" id="8154.ENSACLP00000021358"/>
<dbReference type="Gene3D" id="1.25.10.10">
    <property type="entry name" value="Leucine-rich Repeat Variant"/>
    <property type="match status" value="1"/>
</dbReference>
<feature type="compositionally biased region" description="Basic and acidic residues" evidence="6">
    <location>
        <begin position="13"/>
        <end position="22"/>
    </location>
</feature>
<dbReference type="SMART" id="SM01156">
    <property type="entry name" value="DUF1716"/>
    <property type="match status" value="1"/>
</dbReference>
<dbReference type="GeneTree" id="ENSGT00390000006931"/>
<reference evidence="8 9" key="1">
    <citation type="submission" date="2018-05" db="EMBL/GenBank/DDBJ databases">
        <authorList>
            <person name="Datahose"/>
        </authorList>
    </citation>
    <scope>NUCLEOTIDE SEQUENCE</scope>
</reference>
<comment type="subcellular location">
    <subcellularLocation>
        <location evidence="1">Nucleus</location>
    </subcellularLocation>
</comment>
<evidence type="ECO:0000256" key="2">
    <source>
        <dbReference type="ARBA" id="ARBA00022553"/>
    </source>
</evidence>
<reference evidence="9" key="2">
    <citation type="submission" date="2023-03" db="EMBL/GenBank/DDBJ databases">
        <authorList>
            <consortium name="Wellcome Sanger Institute Data Sharing"/>
        </authorList>
    </citation>
    <scope>NUCLEOTIDE SEQUENCE [LARGE SCALE GENOMIC DNA]</scope>
</reference>
<dbReference type="PANTHER" id="PTHR14978">
    <property type="entry name" value="BETA-CATENIN-LIKE PROTEIN 1 NUCLEAR ASSOCIATED PROTEIN"/>
    <property type="match status" value="1"/>
</dbReference>
<accession>A0A3P8PWG6</accession>
<reference evidence="8" key="3">
    <citation type="submission" date="2025-08" db="UniProtKB">
        <authorList>
            <consortium name="Ensembl"/>
        </authorList>
    </citation>
    <scope>IDENTIFICATION</scope>
</reference>
<keyword evidence="4" id="KW-0175">Coiled coil</keyword>
<feature type="region of interest" description="Disordered" evidence="6">
    <location>
        <begin position="1"/>
        <end position="43"/>
    </location>
</feature>
<feature type="domain" description="Beta-catenin-like protein 1 N-terminal" evidence="7">
    <location>
        <begin position="67"/>
        <end position="176"/>
    </location>
</feature>
<keyword evidence="2" id="KW-0597">Phosphoprotein</keyword>
<dbReference type="FunFam" id="1.25.10.10:FF:000091">
    <property type="entry name" value="Catenin, beta like 1"/>
    <property type="match status" value="1"/>
</dbReference>
<sequence>MDVGELLNYQPDRGAKRPRGEEDGGAGGDEDSRGGKQLKGMSARELARYREVAGAEGGAEMRETEELIGDKKIILEKLMDQDAEEPEAELVDESSVKKMILTFEKRSYKNQELRIKFPDNPEKFMESELDLNDIIQEMHVIATMPDLYHLLVELNAVHSLLGLLSHENTDILSPVVDLLQELTDIDTLHESEDGAEVLIDALLEGQVVALLVQNMERLDEQVKEEADGIYNTLAIIENMAEFRPGMCTEAAQQGLMQWLLKRIKAKMPFDANKLYCSEILAILLQNNDNTRELLGEMDGIDVLLQQLSVFKRHNPSTAEEQEMMENLFDALCSCLMLPSNRDRFLRGEGLQLMNLMLREKKMSRTSALKVLDHGMIGPEGTDNCHKFVDILGLRTIFPLFMKTPKKMRKTGVSEREHEEHVCSIIASMLRNLKSQQRSRLLSKFTENDCEKVDRLMELHFKYLEAVQQADKRIEGEKHEMVRRGEILDDSMEDEFYLRRLDAGLFVLQLICYIMVEISNSGIPQLQQRVHQILNLRGGSVKVVRHIMREYAESIGDGKSDEFKEAERKRIMDLADNF</sequence>
<gene>
    <name evidence="8" type="primary">CTNNBL1</name>
</gene>
<evidence type="ECO:0000256" key="3">
    <source>
        <dbReference type="ARBA" id="ARBA00022737"/>
    </source>
</evidence>
<protein>
    <recommendedName>
        <fullName evidence="7">Beta-catenin-like protein 1 N-terminal domain-containing protein</fullName>
    </recommendedName>
</protein>
<keyword evidence="9" id="KW-1185">Reference proteome</keyword>
<dbReference type="GO" id="GO:0005681">
    <property type="term" value="C:spliceosomal complex"/>
    <property type="evidence" value="ECO:0007669"/>
    <property type="project" value="TreeGrafter"/>
</dbReference>
<evidence type="ECO:0000256" key="6">
    <source>
        <dbReference type="SAM" id="MobiDB-lite"/>
    </source>
</evidence>
<name>A0A3P8PWG6_ASTCA</name>
<evidence type="ECO:0000313" key="8">
    <source>
        <dbReference type="Ensembl" id="ENSACLP00000021358.2"/>
    </source>
</evidence>
<dbReference type="OrthoDB" id="1898821at2759"/>
<dbReference type="OMA" id="TDWREQE"/>
<evidence type="ECO:0000313" key="9">
    <source>
        <dbReference type="Proteomes" id="UP000265100"/>
    </source>
</evidence>
<dbReference type="InterPro" id="IPR011989">
    <property type="entry name" value="ARM-like"/>
</dbReference>
<proteinExistence type="predicted"/>
<organism evidence="8 9">
    <name type="scientific">Astatotilapia calliptera</name>
    <name type="common">Eastern happy</name>
    <name type="synonym">Chromis callipterus</name>
    <dbReference type="NCBI Taxonomy" id="8154"/>
    <lineage>
        <taxon>Eukaryota</taxon>
        <taxon>Metazoa</taxon>
        <taxon>Chordata</taxon>
        <taxon>Craniata</taxon>
        <taxon>Vertebrata</taxon>
        <taxon>Euteleostomi</taxon>
        <taxon>Actinopterygii</taxon>
        <taxon>Neopterygii</taxon>
        <taxon>Teleostei</taxon>
        <taxon>Neoteleostei</taxon>
        <taxon>Acanthomorphata</taxon>
        <taxon>Ovalentaria</taxon>
        <taxon>Cichlomorphae</taxon>
        <taxon>Cichliformes</taxon>
        <taxon>Cichlidae</taxon>
        <taxon>African cichlids</taxon>
        <taxon>Pseudocrenilabrinae</taxon>
        <taxon>Haplochromini</taxon>
        <taxon>Astatotilapia</taxon>
    </lineage>
</organism>
<dbReference type="InterPro" id="IPR013180">
    <property type="entry name" value="CTNNBL1_N"/>
</dbReference>
<dbReference type="AlphaFoldDB" id="A0A3P8PWG6"/>
<keyword evidence="3" id="KW-0677">Repeat</keyword>
<evidence type="ECO:0000256" key="5">
    <source>
        <dbReference type="ARBA" id="ARBA00023242"/>
    </source>
</evidence>
<dbReference type="Bgee" id="ENSACLG00000014515">
    <property type="expression patterns" value="Expressed in testis and 7 other cell types or tissues"/>
</dbReference>